<evidence type="ECO:0000313" key="9">
    <source>
        <dbReference type="Proteomes" id="UP000494165"/>
    </source>
</evidence>
<dbReference type="InterPro" id="IPR051948">
    <property type="entry name" value="Hsp70_co-chaperone_J-domain"/>
</dbReference>
<dbReference type="OrthoDB" id="552049at2759"/>
<dbReference type="AlphaFoldDB" id="A0A8S1CQ39"/>
<dbReference type="GO" id="GO:0005783">
    <property type="term" value="C:endoplasmic reticulum"/>
    <property type="evidence" value="ECO:0007669"/>
    <property type="project" value="TreeGrafter"/>
</dbReference>
<protein>
    <recommendedName>
        <fullName evidence="2">DnaJ homolog subfamily B member 9</fullName>
    </recommendedName>
    <alternativeName>
        <fullName evidence="3">Endoplasmic reticulum DNA J domain-containing protein 4</fullName>
    </alternativeName>
</protein>
<evidence type="ECO:0000256" key="1">
    <source>
        <dbReference type="ARBA" id="ARBA00023186"/>
    </source>
</evidence>
<gene>
    <name evidence="8" type="ORF">CLODIP_2_CD06481</name>
</gene>
<reference evidence="8 9" key="1">
    <citation type="submission" date="2020-04" db="EMBL/GenBank/DDBJ databases">
        <authorList>
            <person name="Alioto T."/>
            <person name="Alioto T."/>
            <person name="Gomez Garrido J."/>
        </authorList>
    </citation>
    <scope>NUCLEOTIDE SEQUENCE [LARGE SCALE GENOMIC DNA]</scope>
</reference>
<dbReference type="SMART" id="SM00271">
    <property type="entry name" value="DnaJ"/>
    <property type="match status" value="1"/>
</dbReference>
<dbReference type="InterPro" id="IPR001623">
    <property type="entry name" value="DnaJ_domain"/>
</dbReference>
<dbReference type="PROSITE" id="PS00636">
    <property type="entry name" value="DNAJ_1"/>
    <property type="match status" value="1"/>
</dbReference>
<dbReference type="PANTHER" id="PTHR44360">
    <property type="entry name" value="DNAJ HOMOLOG SUBFAMILY B MEMBER 9"/>
    <property type="match status" value="1"/>
</dbReference>
<feature type="domain" description="J" evidence="7">
    <location>
        <begin position="55"/>
        <end position="119"/>
    </location>
</feature>
<comment type="function">
    <text evidence="4">Co-chaperone for Hsp70 protein HSPA5/BiP that acts as a key repressor of the ERN1/IRE1-mediated unfolded protein response (UPR). J domain-containing co-chaperones stimulate the ATPase activity of Hsp70 proteins and are required for efficient substrate recognition by Hsp70 proteins. In the unstressed endoplasmic reticulum, interacts with the luminal region of ERN1/IRE1 and selectively recruits HSPA5/BiP: HSPA5/BiP disrupts the dimerization of the active ERN1/IRE1 luminal region, thereby inactivating ERN1/IRE1. Also involved in endoplasmic reticulum-associated degradation (ERAD) of misfolded proteins. Required for survival of B-cell progenitors and normal antibody production.</text>
</comment>
<evidence type="ECO:0000256" key="4">
    <source>
        <dbReference type="ARBA" id="ARBA00045428"/>
    </source>
</evidence>
<dbReference type="CDD" id="cd06257">
    <property type="entry name" value="DnaJ"/>
    <property type="match status" value="1"/>
</dbReference>
<dbReference type="Proteomes" id="UP000494165">
    <property type="component" value="Unassembled WGS sequence"/>
</dbReference>
<evidence type="ECO:0000256" key="3">
    <source>
        <dbReference type="ARBA" id="ARBA00041533"/>
    </source>
</evidence>
<accession>A0A8S1CQ39</accession>
<dbReference type="EMBL" id="CADEPI010000068">
    <property type="protein sequence ID" value="CAB3372069.1"/>
    <property type="molecule type" value="Genomic_DNA"/>
</dbReference>
<organism evidence="8 9">
    <name type="scientific">Cloeon dipterum</name>
    <dbReference type="NCBI Taxonomy" id="197152"/>
    <lineage>
        <taxon>Eukaryota</taxon>
        <taxon>Metazoa</taxon>
        <taxon>Ecdysozoa</taxon>
        <taxon>Arthropoda</taxon>
        <taxon>Hexapoda</taxon>
        <taxon>Insecta</taxon>
        <taxon>Pterygota</taxon>
        <taxon>Palaeoptera</taxon>
        <taxon>Ephemeroptera</taxon>
        <taxon>Pisciforma</taxon>
        <taxon>Baetidae</taxon>
        <taxon>Cloeon</taxon>
    </lineage>
</organism>
<comment type="subunit">
    <text evidence="5">Interacts with HSPA5/BiP; interaction is direct. Interacts with ERN1/IRE1 (via the luminal region). Interacts with DERL1.</text>
</comment>
<sequence>MTRMSRQNCGPILWTFNIKLIATMKYKNLLTKAAWLSVALFLLTFDSIEAAKKKDYYEVLGVKKNATEKEIKKAFRKLAIKYHPDKNKAKNANEKFQEISAAYNVLSDADKRKKYDLMGDEDFPRPGGGQQFHGGNFNFNFDDMFSHFDQHFTSHQHFQHSGGGFENNFKFEDFFEEPQHEQFYGSHFEFEPHTFADGSSFFGSHFGNHHSSHSHASSQKKGNHFSSHASVHHSGDSRGQSCRTVTQRIGNTITQYTECS</sequence>
<evidence type="ECO:0000259" key="7">
    <source>
        <dbReference type="PROSITE" id="PS50076"/>
    </source>
</evidence>
<evidence type="ECO:0000256" key="2">
    <source>
        <dbReference type="ARBA" id="ARBA00040158"/>
    </source>
</evidence>
<comment type="caution">
    <text evidence="8">The sequence shown here is derived from an EMBL/GenBank/DDBJ whole genome shotgun (WGS) entry which is preliminary data.</text>
</comment>
<proteinExistence type="predicted"/>
<dbReference type="Gene3D" id="1.10.287.110">
    <property type="entry name" value="DnaJ domain"/>
    <property type="match status" value="1"/>
</dbReference>
<dbReference type="InterPro" id="IPR036869">
    <property type="entry name" value="J_dom_sf"/>
</dbReference>
<dbReference type="PANTHER" id="PTHR44360:SF1">
    <property type="entry name" value="DNAJ HOMOLOG SUBFAMILY B MEMBER 9"/>
    <property type="match status" value="1"/>
</dbReference>
<dbReference type="GO" id="GO:0051087">
    <property type="term" value="F:protein-folding chaperone binding"/>
    <property type="evidence" value="ECO:0007669"/>
    <property type="project" value="TreeGrafter"/>
</dbReference>
<evidence type="ECO:0000256" key="6">
    <source>
        <dbReference type="SAM" id="MobiDB-lite"/>
    </source>
</evidence>
<dbReference type="PROSITE" id="PS50076">
    <property type="entry name" value="DNAJ_2"/>
    <property type="match status" value="1"/>
</dbReference>
<keyword evidence="1" id="KW-0143">Chaperone</keyword>
<feature type="region of interest" description="Disordered" evidence="6">
    <location>
        <begin position="210"/>
        <end position="243"/>
    </location>
</feature>
<dbReference type="SUPFAM" id="SSF46565">
    <property type="entry name" value="Chaperone J-domain"/>
    <property type="match status" value="1"/>
</dbReference>
<dbReference type="Pfam" id="PF00226">
    <property type="entry name" value="DnaJ"/>
    <property type="match status" value="1"/>
</dbReference>
<dbReference type="GO" id="GO:0051787">
    <property type="term" value="F:misfolded protein binding"/>
    <property type="evidence" value="ECO:0007669"/>
    <property type="project" value="TreeGrafter"/>
</dbReference>
<dbReference type="GO" id="GO:0036503">
    <property type="term" value="P:ERAD pathway"/>
    <property type="evidence" value="ECO:0007669"/>
    <property type="project" value="TreeGrafter"/>
</dbReference>
<evidence type="ECO:0000313" key="8">
    <source>
        <dbReference type="EMBL" id="CAB3372069.1"/>
    </source>
</evidence>
<dbReference type="PRINTS" id="PR00625">
    <property type="entry name" value="JDOMAIN"/>
</dbReference>
<dbReference type="InterPro" id="IPR018253">
    <property type="entry name" value="DnaJ_domain_CS"/>
</dbReference>
<keyword evidence="9" id="KW-1185">Reference proteome</keyword>
<name>A0A8S1CQ39_9INSE</name>
<evidence type="ECO:0000256" key="5">
    <source>
        <dbReference type="ARBA" id="ARBA00046365"/>
    </source>
</evidence>